<dbReference type="InterPro" id="IPR039736">
    <property type="entry name" value="L_poly_C"/>
</dbReference>
<feature type="compositionally biased region" description="Low complexity" evidence="27">
    <location>
        <begin position="1244"/>
        <end position="1257"/>
    </location>
</feature>
<keyword evidence="13" id="KW-0067">ATP-binding</keyword>
<evidence type="ECO:0000256" key="26">
    <source>
        <dbReference type="ARBA" id="ARBA00048548"/>
    </source>
</evidence>
<evidence type="ECO:0000256" key="24">
    <source>
        <dbReference type="ARBA" id="ARBA00047332"/>
    </source>
</evidence>
<dbReference type="EC" id="2.7.7.88" evidence="4"/>
<comment type="subcellular location">
    <subcellularLocation>
        <location evidence="1">Host cytoplasm</location>
    </subcellularLocation>
    <subcellularLocation>
        <location evidence="2">Virion</location>
    </subcellularLocation>
</comment>
<feature type="region of interest" description="Disordered" evidence="27">
    <location>
        <begin position="1224"/>
        <end position="1257"/>
    </location>
</feature>
<dbReference type="EMBL" id="KX852388">
    <property type="protein sequence ID" value="AOX47527.1"/>
    <property type="molecule type" value="Genomic_RNA"/>
</dbReference>
<evidence type="ECO:0000256" key="16">
    <source>
        <dbReference type="ARBA" id="ARBA00023042"/>
    </source>
</evidence>
<dbReference type="InterPro" id="IPR026890">
    <property type="entry name" value="Mononeg_mRNAcap"/>
</dbReference>
<dbReference type="GO" id="GO:0003968">
    <property type="term" value="F:RNA-directed RNA polymerase activity"/>
    <property type="evidence" value="ECO:0007669"/>
    <property type="project" value="UniProtKB-KW"/>
</dbReference>
<dbReference type="GO" id="GO:0016787">
    <property type="term" value="F:hydrolase activity"/>
    <property type="evidence" value="ECO:0007669"/>
    <property type="project" value="UniProtKB-KW"/>
</dbReference>
<dbReference type="InterPro" id="IPR048398">
    <property type="entry name" value="Methyltrans_Mon_C"/>
</dbReference>
<evidence type="ECO:0000259" key="28">
    <source>
        <dbReference type="PROSITE" id="PS50526"/>
    </source>
</evidence>
<keyword evidence="5" id="KW-0696">RNA-directed RNA polymerase</keyword>
<dbReference type="Pfam" id="PF21081">
    <property type="entry name" value="Methyltrans_Mon_3rd"/>
    <property type="match status" value="1"/>
</dbReference>
<evidence type="ECO:0000256" key="5">
    <source>
        <dbReference type="ARBA" id="ARBA00022484"/>
    </source>
</evidence>
<keyword evidence="8" id="KW-0808">Transferase</keyword>
<evidence type="ECO:0000256" key="20">
    <source>
        <dbReference type="ARBA" id="ARBA00024499"/>
    </source>
</evidence>
<dbReference type="NCBIfam" id="TIGR04198">
    <property type="entry name" value="paramyx_RNAcap"/>
    <property type="match status" value="1"/>
</dbReference>
<evidence type="ECO:0000256" key="21">
    <source>
        <dbReference type="ARBA" id="ARBA00026099"/>
    </source>
</evidence>
<dbReference type="InterPro" id="IPR014023">
    <property type="entry name" value="Mononeg_RNA_pol_cat"/>
</dbReference>
<keyword evidence="14" id="KW-0946">Virion</keyword>
<evidence type="ECO:0000256" key="17">
    <source>
        <dbReference type="ARBA" id="ARBA00023200"/>
    </source>
</evidence>
<dbReference type="Pfam" id="PF00946">
    <property type="entry name" value="Mononeg_RNA_pol"/>
    <property type="match status" value="1"/>
</dbReference>
<evidence type="ECO:0000256" key="6">
    <source>
        <dbReference type="ARBA" id="ARBA00022603"/>
    </source>
</evidence>
<keyword evidence="11" id="KW-0547">Nucleotide-binding</keyword>
<keyword evidence="12" id="KW-0378">Hydrolase</keyword>
<evidence type="ECO:0000256" key="4">
    <source>
        <dbReference type="ARBA" id="ARBA00012582"/>
    </source>
</evidence>
<accession>A0A2Z2CF64</accession>
<evidence type="ECO:0000256" key="11">
    <source>
        <dbReference type="ARBA" id="ARBA00022741"/>
    </source>
</evidence>
<evidence type="ECO:0000256" key="7">
    <source>
        <dbReference type="ARBA" id="ARBA00022664"/>
    </source>
</evidence>
<evidence type="ECO:0000256" key="8">
    <source>
        <dbReference type="ARBA" id="ARBA00022679"/>
    </source>
</evidence>
<evidence type="ECO:0000256" key="18">
    <source>
        <dbReference type="ARBA" id="ARBA00023268"/>
    </source>
</evidence>
<dbReference type="PROSITE" id="PS51590">
    <property type="entry name" value="SAM_MT_MNV_L"/>
    <property type="match status" value="1"/>
</dbReference>
<keyword evidence="18" id="KW-0511">Multifunctional enzyme</keyword>
<evidence type="ECO:0000313" key="31">
    <source>
        <dbReference type="Proteomes" id="UP000249952"/>
    </source>
</evidence>
<evidence type="ECO:0000259" key="29">
    <source>
        <dbReference type="PROSITE" id="PS51590"/>
    </source>
</evidence>
<keyword evidence="16" id="KW-0506">mRNA capping</keyword>
<dbReference type="RefSeq" id="YP_009315878.1">
    <property type="nucleotide sequence ID" value="NC_031691.1"/>
</dbReference>
<evidence type="ECO:0000256" key="19">
    <source>
        <dbReference type="ARBA" id="ARBA00024494"/>
    </source>
</evidence>
<dbReference type="Proteomes" id="UP000249952">
    <property type="component" value="Segment"/>
</dbReference>
<protein>
    <recommendedName>
        <fullName evidence="23">Replicase</fullName>
        <ecNumber evidence="21">2.1.1.375</ecNumber>
        <ecNumber evidence="3">2.7.7.48</ecNumber>
        <ecNumber evidence="4">2.7.7.88</ecNumber>
    </recommendedName>
    <alternativeName>
        <fullName evidence="22">Transcriptase</fullName>
    </alternativeName>
</protein>
<dbReference type="InterPro" id="IPR039530">
    <property type="entry name" value="L_methyltransferase_rhabdo"/>
</dbReference>
<feature type="region of interest" description="Disordered" evidence="27">
    <location>
        <begin position="2113"/>
        <end position="2135"/>
    </location>
</feature>
<dbReference type="GO" id="GO:0005524">
    <property type="term" value="F:ATP binding"/>
    <property type="evidence" value="ECO:0007669"/>
    <property type="project" value="UniProtKB-KW"/>
</dbReference>
<comment type="catalytic activity">
    <reaction evidence="25">
        <text>a 5'-end (5'-triphosphoguanosine)-adenylyl-adenylyl-cytidylyl-adenosine in mRNA + 2 S-adenosyl-L-methionine = a 5'-end (N(7)-methyl 5'-triphosphoguanosine)-(2'-O-methyladenylyl)-adenylyl-cytidylyl-adenosine in mRNA + 2 S-adenosyl-L-homocysteine + H(+)</text>
        <dbReference type="Rhea" id="RHEA:65376"/>
        <dbReference type="Rhea" id="RHEA-COMP:16797"/>
        <dbReference type="Rhea" id="RHEA-COMP:16798"/>
        <dbReference type="ChEBI" id="CHEBI:15378"/>
        <dbReference type="ChEBI" id="CHEBI:57856"/>
        <dbReference type="ChEBI" id="CHEBI:59789"/>
        <dbReference type="ChEBI" id="CHEBI:156483"/>
        <dbReference type="ChEBI" id="CHEBI:156484"/>
        <dbReference type="EC" id="2.1.1.375"/>
    </reaction>
</comment>
<organism evidence="30">
    <name type="scientific">Gata virus</name>
    <dbReference type="NCBI Taxonomy" id="1911435"/>
    <lineage>
        <taxon>Viruses</taxon>
        <taxon>Riboviria</taxon>
        <taxon>Orthornavirae</taxon>
        <taxon>Negarnaviricota</taxon>
        <taxon>Haploviricotina</taxon>
        <taxon>Monjiviricetes</taxon>
        <taxon>Mononegavirales</taxon>
        <taxon>Rhabdoviridae</taxon>
        <taxon>Alpharhabdovirinae</taxon>
        <taxon>Alphapaprhavirus</taxon>
        <taxon>Alphapaprhavirus gata</taxon>
    </lineage>
</organism>
<comment type="catalytic activity">
    <reaction evidence="24">
        <text>a 5'-end (5'-triphosphoguanosine)-adenylyl-adenylyl-cytidylyl-adenosine in mRNA + S-adenosyl-L-methionine = a 5'-end (5'-triphosphoguanosine)-(2'-O-methyladenylyl)-adenylyl-cytidylyl-adenosine in mRNA + S-adenosyl-L-homocysteine + H(+)</text>
        <dbReference type="Rhea" id="RHEA:65380"/>
        <dbReference type="Rhea" id="RHEA-COMP:16797"/>
        <dbReference type="Rhea" id="RHEA-COMP:16801"/>
        <dbReference type="ChEBI" id="CHEBI:15378"/>
        <dbReference type="ChEBI" id="CHEBI:57856"/>
        <dbReference type="ChEBI" id="CHEBI:59789"/>
        <dbReference type="ChEBI" id="CHEBI:156482"/>
        <dbReference type="ChEBI" id="CHEBI:156484"/>
    </reaction>
</comment>
<keyword evidence="7" id="KW-0507">mRNA processing</keyword>
<dbReference type="EC" id="2.1.1.375" evidence="21"/>
<dbReference type="Pfam" id="PF14318">
    <property type="entry name" value="Mononeg_mRNAcap"/>
    <property type="match status" value="1"/>
</dbReference>
<dbReference type="GO" id="GO:0030430">
    <property type="term" value="C:host cell cytoplasm"/>
    <property type="evidence" value="ECO:0007669"/>
    <property type="project" value="UniProtKB-SubCell"/>
</dbReference>
<dbReference type="KEGG" id="vg:30074988"/>
<feature type="domain" description="Mononegavirus-type SAM-dependent 2'-O-MTase" evidence="29">
    <location>
        <begin position="1662"/>
        <end position="1859"/>
    </location>
</feature>
<comment type="catalytic activity">
    <reaction evidence="20">
        <text>a 5'-end (5'-triphosphoguanosine)-(2'-O-methyladenylyl)-adenylyl-cytidylyl-adenosine in mRNA + S-adenosyl-L-methionine = a 5'-end (N(7)-methyl 5'-triphosphoguanosine)-(2'-O-methyladenylyl)-adenylyl-cytidylyl-adenosine in mRNA + S-adenosyl-L-homocysteine</text>
        <dbReference type="Rhea" id="RHEA:65440"/>
        <dbReference type="Rhea" id="RHEA-COMP:16798"/>
        <dbReference type="Rhea" id="RHEA-COMP:16801"/>
        <dbReference type="ChEBI" id="CHEBI:57856"/>
        <dbReference type="ChEBI" id="CHEBI:59789"/>
        <dbReference type="ChEBI" id="CHEBI:156482"/>
        <dbReference type="ChEBI" id="CHEBI:156483"/>
    </reaction>
</comment>
<evidence type="ECO:0000256" key="13">
    <source>
        <dbReference type="ARBA" id="ARBA00022840"/>
    </source>
</evidence>
<evidence type="ECO:0000256" key="12">
    <source>
        <dbReference type="ARBA" id="ARBA00022801"/>
    </source>
</evidence>
<keyword evidence="9" id="KW-0949">S-adenosyl-L-methionine</keyword>
<dbReference type="GO" id="GO:0044423">
    <property type="term" value="C:virion component"/>
    <property type="evidence" value="ECO:0007669"/>
    <property type="project" value="UniProtKB-KW"/>
</dbReference>
<evidence type="ECO:0000256" key="25">
    <source>
        <dbReference type="ARBA" id="ARBA00047370"/>
    </source>
</evidence>
<name>A0A2Z2CF64_9RHAB</name>
<keyword evidence="31" id="KW-1185">Reference proteome</keyword>
<dbReference type="InterPro" id="IPR025786">
    <property type="entry name" value="Mononega_L_MeTrfase"/>
</dbReference>
<evidence type="ECO:0000256" key="3">
    <source>
        <dbReference type="ARBA" id="ARBA00012494"/>
    </source>
</evidence>
<dbReference type="InterPro" id="IPR048397">
    <property type="entry name" value="Methyltrans_Mon_CD"/>
</dbReference>
<dbReference type="Pfam" id="PF14314">
    <property type="entry name" value="Methyltrans_Mon_2nd"/>
    <property type="match status" value="1"/>
</dbReference>
<keyword evidence="17" id="KW-1035">Host cytoplasm</keyword>
<dbReference type="PROSITE" id="PS50526">
    <property type="entry name" value="RDRP_SSRNA_NEG_NONSEG"/>
    <property type="match status" value="1"/>
</dbReference>
<keyword evidence="15" id="KW-0693">Viral RNA replication</keyword>
<dbReference type="Pfam" id="PF21080">
    <property type="entry name" value="Methyltrans_Mon_1st"/>
    <property type="match status" value="1"/>
</dbReference>
<reference evidence="30" key="1">
    <citation type="submission" date="2016-09" db="EMBL/GenBank/DDBJ databases">
        <title>Genome sequences of viruses from moths in Washington state.</title>
        <authorList>
            <person name="Greninger A.L."/>
            <person name="Makhsous N."/>
            <person name="Jerome K."/>
            <person name="Droppers D."/>
        </authorList>
    </citation>
    <scope>NUCLEOTIDE SEQUENCE [LARGE SCALE GENOMIC DNA]</scope>
    <source>
        <strain evidence="30">M4</strain>
    </source>
</reference>
<evidence type="ECO:0000256" key="22">
    <source>
        <dbReference type="ARBA" id="ARBA00030436"/>
    </source>
</evidence>
<evidence type="ECO:0000313" key="30">
    <source>
        <dbReference type="EMBL" id="AOX47527.1"/>
    </source>
</evidence>
<dbReference type="GO" id="GO:0004482">
    <property type="term" value="F:mRNA 5'-cap (guanine-N7-)-methyltransferase activity"/>
    <property type="evidence" value="ECO:0007669"/>
    <property type="project" value="InterPro"/>
</dbReference>
<comment type="catalytic activity">
    <reaction evidence="26">
        <text>GTP + H2O = GDP + phosphate + H(+)</text>
        <dbReference type="Rhea" id="RHEA:19669"/>
        <dbReference type="ChEBI" id="CHEBI:15377"/>
        <dbReference type="ChEBI" id="CHEBI:15378"/>
        <dbReference type="ChEBI" id="CHEBI:37565"/>
        <dbReference type="ChEBI" id="CHEBI:43474"/>
        <dbReference type="ChEBI" id="CHEBI:58189"/>
    </reaction>
</comment>
<evidence type="ECO:0000256" key="1">
    <source>
        <dbReference type="ARBA" id="ARBA00004192"/>
    </source>
</evidence>
<keyword evidence="6" id="KW-0489">Methyltransferase</keyword>
<feature type="domain" description="RdRp catalytic" evidence="28">
    <location>
        <begin position="612"/>
        <end position="798"/>
    </location>
</feature>
<dbReference type="GeneID" id="30074988"/>
<evidence type="ECO:0000256" key="2">
    <source>
        <dbReference type="ARBA" id="ARBA00004328"/>
    </source>
</evidence>
<evidence type="ECO:0000256" key="10">
    <source>
        <dbReference type="ARBA" id="ARBA00022695"/>
    </source>
</evidence>
<evidence type="ECO:0000256" key="23">
    <source>
        <dbReference type="ARBA" id="ARBA00031012"/>
    </source>
</evidence>
<sequence>MKKTITAIMDYSIEYVDDYWSDLIQDTDFDVFSGEYLNKKQNNKLNCLVNVDYSLNSPLIPDETEELIKYLLSRPYRNSWTLPKWSNFKAGLKHYNVPLNSIRQPSTFHQWWGKFNRLNPRDTSVISKQLDSAQRDSDLTFPIIRSFLKGWIGKNVNNPTKSNVNKDTLKWGQYSYELHVVTLILNSVNQEERIAIAQEFTEFNISESGVGHNSSFNSKNLGKIIISDGLIYLLNHGYILDRNMLLMMKDTYLARFHTLLSMQNRVDNHFPPNSCLTMSKLYTLGDKCLDHGGNDSYSALKLIEPLCNLRLSELAHEYRPKIPQDPNFRDHLVRMGEELSANLPPMRELIRLINTQHHVETVLTMYGSFRHWGHPFLDCLEGLRALYDQVTMEKIIDFNFASELASDLAYIVLRDKFDKDRTWYVDASLLDDDHVFKKHIVDKTWPTPKQILDFGPNWHILPLVQCFDIPDMIDPSTIYSDKSHSMDLGEVKNHILSKSEKPIPSRKVMESYLHRKQTNWPEFLRSINDQGLDKEKLLIGLKGKERELKIKGRFFALMSWELREYFVITEYLIKKHFVPLFKGLTMADNSTVLTKKLMDNTYGQGTDNYDHVSFANHVDYEKWNNHQRGAANNPTFKVMGQFLGYPNLISRTHEFFEQSLIYYNQRPDLMEIIDGQIVNKRGHRVCWSGQSGGLEGLRQKGWSITNLLIIRRASIRRNTRVQILAQGDNQVICTQYSLHKTRNDQELQQCLNDISRNNDDIMREIEEGTRKLGLIINRDETMRSADFLSYGKVPVFRGNIRGLETKRWSRVTCVSNDQLPGLGNILSTVSSNALTVSHYSESPINSMIHYNFLGNFVTNLLDRHNPAIKMSTQRSVKHSQFLKTFTFRAGLLYLDPSLGGITGMSPGRFLMRMFPDPVSEALSSWKVIYNNIDPKLKMSVLNIITPKLGKVSASSFSKLLEDPLSLNIPTGIKALTLIKKEVKKSLISNVHKIKNEIVKDALIYSRTEEPRFLNFLRSVKPLFPRFLSEYKSATYLGITESLIGLFENSKTIRNVCSKKMSLEVDKITVRSEIVGIVNLVNKARVKGSHHKIWNCSSSMADELRLRSWGSPVVGATVPHPLELISKFHEYKGRCKLCALPGESGAYISVLIPAGLYNYWESRGPYQAYLGSKTSETTSLLTPWEKEAVIPLIERASRLRNAINWFVEPDSNLARCIKQNLDSLTGEDSGETDTSFRRTGSAPHRFSCSRQSSGGFSGQSPVKLTRMCATTDTLSEYNQRNYDFMYQSLLIYSQITAGEIHDGKIGQGFYHFHTSCQRCIRESYDITLESPGIFQHIDVSQKLIAWKPQNSMWFKEKRMLRLNPCLWDRLSVFDKSFHVGRAQGFLYGMLSYKKNQNANDSSLFPVVMRNKVLPAPYMIGLLDGLSRAGALACLSRRSVSELTKPRPTILGTVLHLIEKISQNPGLVNTWRGNNFQMEFSTVPHKTPSSYPLNNIDLGSLGRNYLKFMYLRHFLRSEDAYSAHPDLIVFSETSAPDMVQSLALSGQLTNLLYKKGLDKSHKDALRSIKVILHQIQDQSDLSQDLSWFHGRMTILDREVRHACGDIIVESSQLEEMLKSRHKWGAEEHGTVLALELEKMTTRDTEEPPPVEIPRVQDPLISGLRLFQCATGSHYKVRSLLRHFKIQYRDAISGGDGSGGIGSMLLRYNPSCRIIFNSLLNLEGVTLRGCGPSPPSAISSLIHIKDRCVNLNHAWMEPNDLSQVDTWETFKINIKKYKMNIDLIILDMEIVNQTVMDKIEDCVSSYISEILSVDGCLIFKTYLDRILNNKSNIVSKVGLLFEDVFVCTTQLSSSFTSEVYIVFRRLSTGNIFLHPSLNEVRSRLSEFPVCRSPEQEFERALSVIKMDLLKGVPKIMITDPFIELSTFLVSLGVETGIAALLGESITKPALTNTAEMPVLVFMVGVASLLKLNSGSKVKNSSTDRLTRSTGIMLIVFAMWYAVQTNDINLYKRAKRHIDTSFTLSWRFRMIKDNWFSFVSVQSLTNIHRSLHLDSDLAAIGQGIRIYTKVFRDFKKLEDVKKLNEMLMVINKGWSIKGLKNSTDIFQYVWGDLCSTSGDPKPSGKWSQVDVQDSGAYLD</sequence>
<evidence type="ECO:0000256" key="9">
    <source>
        <dbReference type="ARBA" id="ARBA00022691"/>
    </source>
</evidence>
<evidence type="ECO:0000256" key="27">
    <source>
        <dbReference type="SAM" id="MobiDB-lite"/>
    </source>
</evidence>
<dbReference type="EC" id="2.7.7.48" evidence="3"/>
<comment type="catalytic activity">
    <reaction evidence="19">
        <text>a 5'-end triphospho-adenylyl-adenylyl-cytidylyl-adenosine in mRNA + GDP + H(+) = a 5'-end (5'-triphosphoguanosine)-adenylyl-adenylyl-cytidylyl-adenosine in mRNA + diphosphate</text>
        <dbReference type="Rhea" id="RHEA:65436"/>
        <dbReference type="Rhea" id="RHEA-COMP:16797"/>
        <dbReference type="Rhea" id="RHEA-COMP:16799"/>
        <dbReference type="ChEBI" id="CHEBI:15378"/>
        <dbReference type="ChEBI" id="CHEBI:33019"/>
        <dbReference type="ChEBI" id="CHEBI:58189"/>
        <dbReference type="ChEBI" id="CHEBI:156484"/>
        <dbReference type="ChEBI" id="CHEBI:156503"/>
        <dbReference type="EC" id="2.7.7.88"/>
    </reaction>
</comment>
<evidence type="ECO:0000256" key="15">
    <source>
        <dbReference type="ARBA" id="ARBA00022953"/>
    </source>
</evidence>
<proteinExistence type="predicted"/>
<keyword evidence="10" id="KW-0548">Nucleotidyltransferase</keyword>
<evidence type="ECO:0000256" key="14">
    <source>
        <dbReference type="ARBA" id="ARBA00022844"/>
    </source>
</evidence>